<feature type="domain" description="Transcriptional repressor PaaX-like central Cas2-like" evidence="3">
    <location>
        <begin position="89"/>
        <end position="137"/>
    </location>
</feature>
<dbReference type="PANTHER" id="PTHR30319:SF1">
    <property type="entry name" value="TRANSCRIPTIONAL REPRESSOR PAAX"/>
    <property type="match status" value="1"/>
</dbReference>
<evidence type="ECO:0000313" key="5">
    <source>
        <dbReference type="Proteomes" id="UP000468687"/>
    </source>
</evidence>
<dbReference type="Pfam" id="PF07848">
    <property type="entry name" value="PaaX"/>
    <property type="match status" value="1"/>
</dbReference>
<dbReference type="InterPro" id="IPR012906">
    <property type="entry name" value="PaaX-like_N"/>
</dbReference>
<evidence type="ECO:0000313" key="4">
    <source>
        <dbReference type="EMBL" id="NEN79763.1"/>
    </source>
</evidence>
<reference evidence="4 5" key="1">
    <citation type="journal article" date="2014" name="Int. J. Syst. Evol. Microbiol.">
        <title>Nocardioides zeae sp. nov., isolated from the stem of Zea mays.</title>
        <authorList>
            <person name="Glaeser S.P."/>
            <person name="McInroy J.A."/>
            <person name="Busse H.J."/>
            <person name="Kampfer P."/>
        </authorList>
    </citation>
    <scope>NUCLEOTIDE SEQUENCE [LARGE SCALE GENOMIC DNA]</scope>
    <source>
        <strain evidence="4 5">JCM 30728</strain>
    </source>
</reference>
<dbReference type="InterPro" id="IPR048846">
    <property type="entry name" value="PaaX-like_central"/>
</dbReference>
<sequence length="239" mass="25195">MAPVVDLPLLSARSVAVSVLLGAHPARLTAAQLVATGEHVGVPAATMRVALTRAVAAGDLVREEGAYVLGERHVARRLRQDEAVADSEREWDGAWETAVVVGGGRPGSLRAALRDELQGLRLAELREGVWMRPANLTRPGPVAEPDLLETLTSRPDDPGRLVARLWDLAAWAAQGDELAAYVADAPTPAHRLAGAAALVRHIGTDPLLPPALRPTGWPGERLRAVYAAYAAELAARAAG</sequence>
<dbReference type="EMBL" id="JAAGXA010000011">
    <property type="protein sequence ID" value="NEN79763.1"/>
    <property type="molecule type" value="Genomic_DNA"/>
</dbReference>
<protein>
    <submittedName>
        <fullName evidence="4">PaaX domain-containing protein, C-domain protein</fullName>
    </submittedName>
</protein>
<gene>
    <name evidence="4" type="ORF">G3T38_15930</name>
</gene>
<name>A0A6P0HMB6_9ACTN</name>
<dbReference type="Pfam" id="PF08223">
    <property type="entry name" value="PaaX_C"/>
    <property type="match status" value="1"/>
</dbReference>
<evidence type="ECO:0000259" key="3">
    <source>
        <dbReference type="Pfam" id="PF20803"/>
    </source>
</evidence>
<dbReference type="RefSeq" id="WP_163773302.1">
    <property type="nucleotide sequence ID" value="NZ_JAAGXA010000011.1"/>
</dbReference>
<accession>A0A6P0HMB6</accession>
<evidence type="ECO:0000259" key="2">
    <source>
        <dbReference type="Pfam" id="PF08223"/>
    </source>
</evidence>
<dbReference type="PANTHER" id="PTHR30319">
    <property type="entry name" value="PHENYLACETIC ACID REGULATOR-RELATED TRANSCRIPTIONAL REPRESSOR"/>
    <property type="match status" value="1"/>
</dbReference>
<dbReference type="GO" id="GO:0006351">
    <property type="term" value="P:DNA-templated transcription"/>
    <property type="evidence" value="ECO:0007669"/>
    <property type="project" value="TreeGrafter"/>
</dbReference>
<proteinExistence type="predicted"/>
<feature type="domain" description="Transcriptional repressor PaaX-like N-terminal" evidence="1">
    <location>
        <begin position="11"/>
        <end position="71"/>
    </location>
</feature>
<dbReference type="Gene3D" id="3.30.70.2650">
    <property type="match status" value="1"/>
</dbReference>
<keyword evidence="5" id="KW-1185">Reference proteome</keyword>
<dbReference type="AlphaFoldDB" id="A0A6P0HMB6"/>
<dbReference type="Proteomes" id="UP000468687">
    <property type="component" value="Unassembled WGS sequence"/>
</dbReference>
<dbReference type="Pfam" id="PF20803">
    <property type="entry name" value="PaaX_M"/>
    <property type="match status" value="1"/>
</dbReference>
<evidence type="ECO:0000259" key="1">
    <source>
        <dbReference type="Pfam" id="PF07848"/>
    </source>
</evidence>
<dbReference type="Gene3D" id="1.20.58.1460">
    <property type="match status" value="1"/>
</dbReference>
<dbReference type="InterPro" id="IPR036388">
    <property type="entry name" value="WH-like_DNA-bd_sf"/>
</dbReference>
<comment type="caution">
    <text evidence="4">The sequence shown here is derived from an EMBL/GenBank/DDBJ whole genome shotgun (WGS) entry which is preliminary data.</text>
</comment>
<organism evidence="4 5">
    <name type="scientific">Nocardioides zeae</name>
    <dbReference type="NCBI Taxonomy" id="1457234"/>
    <lineage>
        <taxon>Bacteria</taxon>
        <taxon>Bacillati</taxon>
        <taxon>Actinomycetota</taxon>
        <taxon>Actinomycetes</taxon>
        <taxon>Propionibacteriales</taxon>
        <taxon>Nocardioidaceae</taxon>
        <taxon>Nocardioides</taxon>
    </lineage>
</organism>
<dbReference type="Gene3D" id="1.10.10.10">
    <property type="entry name" value="Winged helix-like DNA-binding domain superfamily/Winged helix DNA-binding domain"/>
    <property type="match status" value="1"/>
</dbReference>
<dbReference type="InterPro" id="IPR013225">
    <property type="entry name" value="PaaX_C"/>
</dbReference>
<feature type="domain" description="Transcriptional repressor PaaX-like C-terminal" evidence="2">
    <location>
        <begin position="202"/>
        <end position="237"/>
    </location>
</feature>